<evidence type="ECO:0000313" key="13">
    <source>
        <dbReference type="Proteomes" id="UP000320593"/>
    </source>
</evidence>
<reference evidence="12 13" key="1">
    <citation type="submission" date="2019-07" db="EMBL/GenBank/DDBJ databases">
        <title>Genomic Encyclopedia of Archaeal and Bacterial Type Strains, Phase II (KMG-II): from individual species to whole genera.</title>
        <authorList>
            <person name="Goeker M."/>
        </authorList>
    </citation>
    <scope>NUCLEOTIDE SEQUENCE [LARGE SCALE GENOMIC DNA]</scope>
    <source>
        <strain evidence="12 13">ATCC BAA-252</strain>
    </source>
</reference>
<dbReference type="GO" id="GO:0005737">
    <property type="term" value="C:cytoplasm"/>
    <property type="evidence" value="ECO:0007669"/>
    <property type="project" value="UniProtKB-SubCell"/>
</dbReference>
<dbReference type="Pfam" id="PF01636">
    <property type="entry name" value="APH"/>
    <property type="match status" value="1"/>
</dbReference>
<keyword evidence="13" id="KW-1185">Reference proteome</keyword>
<proteinExistence type="inferred from homology"/>
<dbReference type="InterPro" id="IPR027417">
    <property type="entry name" value="P-loop_NTPase"/>
</dbReference>
<keyword evidence="6" id="KW-0479">Metal-binding</keyword>
<evidence type="ECO:0000256" key="1">
    <source>
        <dbReference type="ARBA" id="ARBA00004496"/>
    </source>
</evidence>
<evidence type="ECO:0000256" key="2">
    <source>
        <dbReference type="ARBA" id="ARBA00007599"/>
    </source>
</evidence>
<accession>A0A562T129</accession>
<keyword evidence="7" id="KW-0547">Nucleotide-binding</keyword>
<evidence type="ECO:0000256" key="4">
    <source>
        <dbReference type="ARBA" id="ARBA00022490"/>
    </source>
</evidence>
<dbReference type="EMBL" id="VLLF01000005">
    <property type="protein sequence ID" value="TWI87192.1"/>
    <property type="molecule type" value="Genomic_DNA"/>
</dbReference>
<dbReference type="InterPro" id="IPR011009">
    <property type="entry name" value="Kinase-like_dom_sf"/>
</dbReference>
<dbReference type="SUPFAM" id="SSF52540">
    <property type="entry name" value="P-loop containing nucleoside triphosphate hydrolases"/>
    <property type="match status" value="1"/>
</dbReference>
<evidence type="ECO:0000256" key="10">
    <source>
        <dbReference type="ARBA" id="ARBA00032441"/>
    </source>
</evidence>
<feature type="domain" description="Aminoglycoside phosphotransferase" evidence="11">
    <location>
        <begin position="183"/>
        <end position="430"/>
    </location>
</feature>
<keyword evidence="9" id="KW-0460">Magnesium</keyword>
<evidence type="ECO:0000256" key="9">
    <source>
        <dbReference type="ARBA" id="ARBA00022842"/>
    </source>
</evidence>
<evidence type="ECO:0000259" key="11">
    <source>
        <dbReference type="Pfam" id="PF01636"/>
    </source>
</evidence>
<evidence type="ECO:0000256" key="7">
    <source>
        <dbReference type="ARBA" id="ARBA00022741"/>
    </source>
</evidence>
<dbReference type="GO" id="GO:0005524">
    <property type="term" value="F:ATP binding"/>
    <property type="evidence" value="ECO:0007669"/>
    <property type="project" value="UniProtKB-KW"/>
</dbReference>
<dbReference type="NCBIfam" id="TIGR00150">
    <property type="entry name" value="T6A_YjeE"/>
    <property type="match status" value="1"/>
</dbReference>
<comment type="similarity">
    <text evidence="2">Belongs to the TsaE family.</text>
</comment>
<organism evidence="12 13">
    <name type="scientific">Roseibium hamelinense</name>
    <dbReference type="NCBI Taxonomy" id="150831"/>
    <lineage>
        <taxon>Bacteria</taxon>
        <taxon>Pseudomonadati</taxon>
        <taxon>Pseudomonadota</taxon>
        <taxon>Alphaproteobacteria</taxon>
        <taxon>Hyphomicrobiales</taxon>
        <taxon>Stappiaceae</taxon>
        <taxon>Roseibium</taxon>
    </lineage>
</organism>
<sequence>MLPDTVLRTLDSPFITLKLPDEAATAELAEAISLFLSKDDLIALSGDLGAGKSTFSRALIRHLAEDPNLEVPSPTFTLVQSYDLPRLSVSHFDLYRLEEPDELTELGLEELLEEGAVLIEWPELGGDLLPANALWLQFAEIDGVRCVTMQSSEEDWSRRLQRTLSIRWFLTDSGFAGVERHYLAGDASTRRYERLVGDDVTSVLMDWNKPDGAAGTKEALSYNAKVHRAKDAQSVIAVTNELLRCSMPVPRILACDVTAGLVVQEDFGDERIADAGEPVPDRFVAAINLLAQFHAKSCTKAALPLGDGRTYQVPEYSRSALLTEAGLFFDWFLPEVSAKTVQREDRSRFDGILTRALEQAAIGETGLVLRDFHSPNILWRQERRGDERLGLIDYQDAVIGLLAYDVGSLLYDARVTVDEALENRLRNAYVATRKAHDKTFDVVAFEIALAVMSVQRILKILGIFYRLARRDNKPAYLAHVPRMTAYLDRVLKEPALREFNEWFRALKR</sequence>
<dbReference type="Gene3D" id="3.40.50.300">
    <property type="entry name" value="P-loop containing nucleotide triphosphate hydrolases"/>
    <property type="match status" value="1"/>
</dbReference>
<keyword evidence="5" id="KW-0819">tRNA processing</keyword>
<evidence type="ECO:0000256" key="5">
    <source>
        <dbReference type="ARBA" id="ARBA00022694"/>
    </source>
</evidence>
<evidence type="ECO:0000313" key="12">
    <source>
        <dbReference type="EMBL" id="TWI87192.1"/>
    </source>
</evidence>
<comment type="subcellular location">
    <subcellularLocation>
        <location evidence="1">Cytoplasm</location>
    </subcellularLocation>
</comment>
<evidence type="ECO:0000256" key="3">
    <source>
        <dbReference type="ARBA" id="ARBA00019010"/>
    </source>
</evidence>
<evidence type="ECO:0000256" key="8">
    <source>
        <dbReference type="ARBA" id="ARBA00022840"/>
    </source>
</evidence>
<dbReference type="Gene3D" id="3.90.1200.10">
    <property type="match status" value="1"/>
</dbReference>
<dbReference type="AlphaFoldDB" id="A0A562T129"/>
<dbReference type="SUPFAM" id="SSF56112">
    <property type="entry name" value="Protein kinase-like (PK-like)"/>
    <property type="match status" value="1"/>
</dbReference>
<comment type="caution">
    <text evidence="12">The sequence shown here is derived from an EMBL/GenBank/DDBJ whole genome shotgun (WGS) entry which is preliminary data.</text>
</comment>
<protein>
    <recommendedName>
        <fullName evidence="3">tRNA threonylcarbamoyladenosine biosynthesis protein TsaE</fullName>
    </recommendedName>
    <alternativeName>
        <fullName evidence="10">t(6)A37 threonylcarbamoyladenosine biosynthesis protein TsaE</fullName>
    </alternativeName>
</protein>
<dbReference type="Proteomes" id="UP000320593">
    <property type="component" value="Unassembled WGS sequence"/>
</dbReference>
<dbReference type="PANTHER" id="PTHR33540:SF2">
    <property type="entry name" value="TRNA THREONYLCARBAMOYLADENOSINE BIOSYNTHESIS PROTEIN TSAE"/>
    <property type="match status" value="1"/>
</dbReference>
<name>A0A562T129_9HYPH</name>
<gene>
    <name evidence="12" type="ORF">JM93_02432</name>
</gene>
<dbReference type="Pfam" id="PF02367">
    <property type="entry name" value="TsaE"/>
    <property type="match status" value="1"/>
</dbReference>
<dbReference type="OrthoDB" id="9809275at2"/>
<dbReference type="PANTHER" id="PTHR33540">
    <property type="entry name" value="TRNA THREONYLCARBAMOYLADENOSINE BIOSYNTHESIS PROTEIN TSAE"/>
    <property type="match status" value="1"/>
</dbReference>
<dbReference type="InterPro" id="IPR003442">
    <property type="entry name" value="T6A_TsaE"/>
</dbReference>
<evidence type="ECO:0000256" key="6">
    <source>
        <dbReference type="ARBA" id="ARBA00022723"/>
    </source>
</evidence>
<dbReference type="GO" id="GO:0046872">
    <property type="term" value="F:metal ion binding"/>
    <property type="evidence" value="ECO:0007669"/>
    <property type="project" value="UniProtKB-KW"/>
</dbReference>
<dbReference type="RefSeq" id="WP_145343572.1">
    <property type="nucleotide sequence ID" value="NZ_SMLY01000082.1"/>
</dbReference>
<dbReference type="InterPro" id="IPR002575">
    <property type="entry name" value="Aminoglycoside_PTrfase"/>
</dbReference>
<keyword evidence="4" id="KW-0963">Cytoplasm</keyword>
<keyword evidence="8" id="KW-0067">ATP-binding</keyword>
<dbReference type="GO" id="GO:0002949">
    <property type="term" value="P:tRNA threonylcarbamoyladenosine modification"/>
    <property type="evidence" value="ECO:0007669"/>
    <property type="project" value="InterPro"/>
</dbReference>